<name>A0A6P3YHR6_DINQU</name>
<feature type="signal peptide" evidence="9">
    <location>
        <begin position="1"/>
        <end position="21"/>
    </location>
</feature>
<proteinExistence type="predicted"/>
<evidence type="ECO:0000313" key="11">
    <source>
        <dbReference type="RefSeq" id="XP_014489479.1"/>
    </source>
</evidence>
<dbReference type="Gene3D" id="3.40.190.10">
    <property type="entry name" value="Periplasmic binding protein-like II"/>
    <property type="match status" value="1"/>
</dbReference>
<dbReference type="PANTHER" id="PTHR42643">
    <property type="entry name" value="IONOTROPIC RECEPTOR 20A-RELATED"/>
    <property type="match status" value="1"/>
</dbReference>
<dbReference type="PANTHER" id="PTHR42643:SF38">
    <property type="entry name" value="IONOTROPIC RECEPTOR 100A"/>
    <property type="match status" value="1"/>
</dbReference>
<feature type="transmembrane region" description="Helical" evidence="8">
    <location>
        <begin position="467"/>
        <end position="488"/>
    </location>
</feature>
<protein>
    <submittedName>
        <fullName evidence="11">Uncharacterized protein LOC106752352</fullName>
    </submittedName>
</protein>
<organism evidence="10 11">
    <name type="scientific">Dinoponera quadriceps</name>
    <name type="common">South American ant</name>
    <dbReference type="NCBI Taxonomy" id="609295"/>
    <lineage>
        <taxon>Eukaryota</taxon>
        <taxon>Metazoa</taxon>
        <taxon>Ecdysozoa</taxon>
        <taxon>Arthropoda</taxon>
        <taxon>Hexapoda</taxon>
        <taxon>Insecta</taxon>
        <taxon>Pterygota</taxon>
        <taxon>Neoptera</taxon>
        <taxon>Endopterygota</taxon>
        <taxon>Hymenoptera</taxon>
        <taxon>Apocrita</taxon>
        <taxon>Aculeata</taxon>
        <taxon>Formicoidea</taxon>
        <taxon>Formicidae</taxon>
        <taxon>Ponerinae</taxon>
        <taxon>Ponerini</taxon>
        <taxon>Dinoponera</taxon>
    </lineage>
</organism>
<dbReference type="GO" id="GO:0005886">
    <property type="term" value="C:plasma membrane"/>
    <property type="evidence" value="ECO:0007669"/>
    <property type="project" value="UniProtKB-SubCell"/>
</dbReference>
<sequence>MPTHELILVASLLLRVISVAGDCRWSQAVGFWSDVICSMENCKTVNFHRVHDRQNSTVVSRCFDELVLVVARKCEMTILSRAYRSGDESFIDDEDAVRGSANRSSIWRITSSADALVTRPMIKGISPQNDQKDPPHERNTWNVHVILARDVRSFHRILRNEMFEWNPRDRCIVLIVHRKKDQGERGNEPGVSIEDILRTLWYERKVYNIFVSDGVLVNGTSRINRFVSTYNPFAKVNDSAWGGIDVVSVNTTARSSNLTYRCTRNLNGYELKVGIFEGNHSIANMMSSSVMQPVSMQYDYSNIFKGFDETILDIVARQMNFTAKRVHPTDNRSFGYQLPNGTYIGAIGDVVYGRTDVCFESFFVKRYSPYKNMLIEFTAQVEFDRVCVIVPKASKIPKWLRIYHFFPLSIWIFSMLSHVLTYITWHLLQVFNPRRTGRVSFLTTVYRSFLFNCGCPQKLPYSNAERILLSGIFLGNITIVGFFNGMLYKSFANDMYYRDIDSLEDLEASGLPILFTSFGVSDIFGLKKDTDATPLIQSLKRKLQHGYNAVINAAYYRNVSGLMRKHHFSILNEELVNTDGSPMLHLVKECPGTYYLSYLLPRNSILREKINTLIARLNQAGLPTLWTSRTIQRTVVKKKLLAKRQENKADRFVAFSLSDLQTSFFTLLVGLSLSTIVFCHERGWLRALLSRSGKSSSESKR</sequence>
<keyword evidence="7" id="KW-0325">Glycoprotein</keyword>
<keyword evidence="10" id="KW-1185">Reference proteome</keyword>
<evidence type="ECO:0000256" key="5">
    <source>
        <dbReference type="ARBA" id="ARBA00023136"/>
    </source>
</evidence>
<keyword evidence="9" id="KW-0732">Signal</keyword>
<comment type="subcellular location">
    <subcellularLocation>
        <location evidence="1">Cell membrane</location>
        <topology evidence="1">Multi-pass membrane protein</topology>
    </subcellularLocation>
</comment>
<feature type="chain" id="PRO_5028161404" evidence="9">
    <location>
        <begin position="22"/>
        <end position="701"/>
    </location>
</feature>
<dbReference type="SUPFAM" id="SSF53850">
    <property type="entry name" value="Periplasmic binding protein-like II"/>
    <property type="match status" value="1"/>
</dbReference>
<dbReference type="InterPro" id="IPR052192">
    <property type="entry name" value="Insect_Ionotropic_Sensory_Rcpt"/>
</dbReference>
<gene>
    <name evidence="11" type="primary">LOC106752352</name>
</gene>
<evidence type="ECO:0000256" key="4">
    <source>
        <dbReference type="ARBA" id="ARBA00022989"/>
    </source>
</evidence>
<evidence type="ECO:0000313" key="10">
    <source>
        <dbReference type="Proteomes" id="UP000515204"/>
    </source>
</evidence>
<keyword evidence="5 8" id="KW-0472">Membrane</keyword>
<keyword evidence="3 8" id="KW-0812">Transmembrane</keyword>
<feature type="transmembrane region" description="Helical" evidence="8">
    <location>
        <begin position="402"/>
        <end position="428"/>
    </location>
</feature>
<evidence type="ECO:0000256" key="9">
    <source>
        <dbReference type="SAM" id="SignalP"/>
    </source>
</evidence>
<accession>A0A6P3YHR6</accession>
<dbReference type="Proteomes" id="UP000515204">
    <property type="component" value="Unplaced"/>
</dbReference>
<evidence type="ECO:0000256" key="8">
    <source>
        <dbReference type="SAM" id="Phobius"/>
    </source>
</evidence>
<keyword evidence="4 8" id="KW-1133">Transmembrane helix</keyword>
<evidence type="ECO:0000256" key="7">
    <source>
        <dbReference type="ARBA" id="ARBA00023180"/>
    </source>
</evidence>
<evidence type="ECO:0000256" key="3">
    <source>
        <dbReference type="ARBA" id="ARBA00022692"/>
    </source>
</evidence>
<keyword evidence="6" id="KW-0675">Receptor</keyword>
<evidence type="ECO:0000256" key="2">
    <source>
        <dbReference type="ARBA" id="ARBA00022475"/>
    </source>
</evidence>
<keyword evidence="2" id="KW-1003">Cell membrane</keyword>
<evidence type="ECO:0000256" key="1">
    <source>
        <dbReference type="ARBA" id="ARBA00004651"/>
    </source>
</evidence>
<dbReference type="KEGG" id="dqu:106752352"/>
<evidence type="ECO:0000256" key="6">
    <source>
        <dbReference type="ARBA" id="ARBA00023170"/>
    </source>
</evidence>
<reference evidence="11" key="1">
    <citation type="submission" date="2025-08" db="UniProtKB">
        <authorList>
            <consortium name="RefSeq"/>
        </authorList>
    </citation>
    <scope>IDENTIFICATION</scope>
</reference>
<dbReference type="OrthoDB" id="8195814at2759"/>
<dbReference type="RefSeq" id="XP_014489479.1">
    <property type="nucleotide sequence ID" value="XM_014633993.1"/>
</dbReference>
<dbReference type="AlphaFoldDB" id="A0A6P3YHR6"/>
<dbReference type="GeneID" id="106752352"/>